<dbReference type="GO" id="GO:0015833">
    <property type="term" value="P:peptide transport"/>
    <property type="evidence" value="ECO:0007669"/>
    <property type="project" value="InterPro"/>
</dbReference>
<evidence type="ECO:0000313" key="16">
    <source>
        <dbReference type="Proteomes" id="UP000198797"/>
    </source>
</evidence>
<keyword evidence="7" id="KW-0547">Nucleotide-binding</keyword>
<comment type="similarity">
    <text evidence="3">Belongs to the ABC transporter superfamily.</text>
</comment>
<feature type="domain" description="ABC transmembrane type-1" evidence="14">
    <location>
        <begin position="77"/>
        <end position="266"/>
    </location>
</feature>
<proteinExistence type="inferred from homology"/>
<evidence type="ECO:0000256" key="9">
    <source>
        <dbReference type="ARBA" id="ARBA00022989"/>
    </source>
</evidence>
<dbReference type="InterPro" id="IPR013563">
    <property type="entry name" value="Oligopep_ABC_C"/>
</dbReference>
<dbReference type="SMART" id="SM00382">
    <property type="entry name" value="AAA"/>
    <property type="match status" value="1"/>
</dbReference>
<dbReference type="PROSITE" id="PS50893">
    <property type="entry name" value="ABC_TRANSPORTER_2"/>
    <property type="match status" value="1"/>
</dbReference>
<dbReference type="GO" id="GO:0005524">
    <property type="term" value="F:ATP binding"/>
    <property type="evidence" value="ECO:0007669"/>
    <property type="project" value="UniProtKB-KW"/>
</dbReference>
<evidence type="ECO:0000256" key="6">
    <source>
        <dbReference type="ARBA" id="ARBA00022692"/>
    </source>
</evidence>
<dbReference type="NCBIfam" id="TIGR01727">
    <property type="entry name" value="oligo_HPY"/>
    <property type="match status" value="1"/>
</dbReference>
<evidence type="ECO:0000256" key="10">
    <source>
        <dbReference type="ARBA" id="ARBA00023136"/>
    </source>
</evidence>
<reference evidence="16" key="1">
    <citation type="submission" date="2016-06" db="EMBL/GenBank/DDBJ databases">
        <authorList>
            <person name="Varghese N."/>
            <person name="Submissions Spin"/>
        </authorList>
    </citation>
    <scope>NUCLEOTIDE SEQUENCE [LARGE SCALE GENOMIC DNA]</scope>
    <source>
        <strain evidence="16">DSM 44100</strain>
    </source>
</reference>
<evidence type="ECO:0000259" key="14">
    <source>
        <dbReference type="PROSITE" id="PS50928"/>
    </source>
</evidence>
<evidence type="ECO:0000256" key="2">
    <source>
        <dbReference type="ARBA" id="ARBA00004202"/>
    </source>
</evidence>
<dbReference type="Gene3D" id="3.40.50.300">
    <property type="entry name" value="P-loop containing nucleotide triphosphate hydrolases"/>
    <property type="match status" value="1"/>
</dbReference>
<evidence type="ECO:0000256" key="4">
    <source>
        <dbReference type="ARBA" id="ARBA00022448"/>
    </source>
</evidence>
<evidence type="ECO:0000313" key="15">
    <source>
        <dbReference type="EMBL" id="SCF02348.1"/>
    </source>
</evidence>
<dbReference type="EMBL" id="FMCU01000004">
    <property type="protein sequence ID" value="SCF02348.1"/>
    <property type="molecule type" value="Genomic_DNA"/>
</dbReference>
<evidence type="ECO:0000256" key="3">
    <source>
        <dbReference type="ARBA" id="ARBA00005417"/>
    </source>
</evidence>
<dbReference type="STRING" id="121616.GA0070216_10473"/>
<dbReference type="Proteomes" id="UP000198797">
    <property type="component" value="Unassembled WGS sequence"/>
</dbReference>
<feature type="transmembrane region" description="Helical" evidence="11">
    <location>
        <begin position="142"/>
        <end position="159"/>
    </location>
</feature>
<evidence type="ECO:0000256" key="11">
    <source>
        <dbReference type="RuleBase" id="RU363032"/>
    </source>
</evidence>
<dbReference type="SUPFAM" id="SSF161098">
    <property type="entry name" value="MetI-like"/>
    <property type="match status" value="1"/>
</dbReference>
<keyword evidence="9 11" id="KW-1133">Transmembrane helix</keyword>
<keyword evidence="8" id="KW-0067">ATP-binding</keyword>
<dbReference type="InterPro" id="IPR000515">
    <property type="entry name" value="MetI-like"/>
</dbReference>
<comment type="subcellular location">
    <subcellularLocation>
        <location evidence="11">Cell membrane</location>
        <topology evidence="11">Multi-pass membrane protein</topology>
    </subcellularLocation>
    <subcellularLocation>
        <location evidence="2">Cell membrane</location>
        <topology evidence="2">Peripheral membrane protein</topology>
    </subcellularLocation>
    <subcellularLocation>
        <location evidence="1">Membrane</location>
        <topology evidence="1">Multi-pass membrane protein</topology>
    </subcellularLocation>
</comment>
<dbReference type="GO" id="GO:0055085">
    <property type="term" value="P:transmembrane transport"/>
    <property type="evidence" value="ECO:0007669"/>
    <property type="project" value="InterPro"/>
</dbReference>
<feature type="transmembrane region" description="Helical" evidence="11">
    <location>
        <begin position="197"/>
        <end position="221"/>
    </location>
</feature>
<dbReference type="InterPro" id="IPR003439">
    <property type="entry name" value="ABC_transporter-like_ATP-bd"/>
</dbReference>
<dbReference type="RefSeq" id="WP_091242991.1">
    <property type="nucleotide sequence ID" value="NZ_FMCU01000004.1"/>
</dbReference>
<comment type="similarity">
    <text evidence="11">Belongs to the binding-protein-dependent transport system permease family.</text>
</comment>
<dbReference type="InterPro" id="IPR003593">
    <property type="entry name" value="AAA+_ATPase"/>
</dbReference>
<feature type="transmembrane region" description="Helical" evidence="11">
    <location>
        <begin position="116"/>
        <end position="136"/>
    </location>
</feature>
<dbReference type="PANTHER" id="PTHR43297:SF2">
    <property type="entry name" value="DIPEPTIDE TRANSPORT ATP-BINDING PROTEIN DPPD"/>
    <property type="match status" value="1"/>
</dbReference>
<dbReference type="Pfam" id="PF00005">
    <property type="entry name" value="ABC_tran"/>
    <property type="match status" value="1"/>
</dbReference>
<keyword evidence="6 11" id="KW-0812">Transmembrane</keyword>
<dbReference type="GO" id="GO:0016887">
    <property type="term" value="F:ATP hydrolysis activity"/>
    <property type="evidence" value="ECO:0007669"/>
    <property type="project" value="InterPro"/>
</dbReference>
<dbReference type="CDD" id="cd06261">
    <property type="entry name" value="TM_PBP2"/>
    <property type="match status" value="1"/>
</dbReference>
<organism evidence="15 16">
    <name type="scientific">Micromonospora matsumotoense</name>
    <dbReference type="NCBI Taxonomy" id="121616"/>
    <lineage>
        <taxon>Bacteria</taxon>
        <taxon>Bacillati</taxon>
        <taxon>Actinomycetota</taxon>
        <taxon>Actinomycetes</taxon>
        <taxon>Micromonosporales</taxon>
        <taxon>Micromonosporaceae</taxon>
        <taxon>Micromonospora</taxon>
    </lineage>
</organism>
<dbReference type="InterPro" id="IPR027417">
    <property type="entry name" value="P-loop_NTPase"/>
</dbReference>
<dbReference type="Pfam" id="PF08352">
    <property type="entry name" value="oligo_HPY"/>
    <property type="match status" value="1"/>
</dbReference>
<evidence type="ECO:0000256" key="7">
    <source>
        <dbReference type="ARBA" id="ARBA00022741"/>
    </source>
</evidence>
<evidence type="ECO:0000256" key="5">
    <source>
        <dbReference type="ARBA" id="ARBA00022475"/>
    </source>
</evidence>
<dbReference type="AlphaFoldDB" id="A0A1C4X1M5"/>
<dbReference type="OrthoDB" id="8481147at2"/>
<protein>
    <submittedName>
        <fullName evidence="15">Peptide/nickel transport system permease protein</fullName>
    </submittedName>
</protein>
<sequence>MSGPGPASARLLRRPLVLLALLWLALVLVCALHPELVTGRDPVDQDLPAALSGPSAAHPLGTDRLGQDLLSRLAYGAAGTLWGVLVAVLTATVVGVGLGLLAGYLGGLVDALVGRLADLLFALPAIVILLVVVAVFPGDVTIAMLTFGLLLSSGLIRVVRAATRSTREELFIAAARLAGLSTPQILRRHVLPRLRGLVIVQASLVAAVALVMQASLAFLGFGPPPPEPSWGGMIDEARAVIVRHPWALFPPGLAVALTVLSFVLLGDAARDGATAAWSATKLARRRRRSPGAGVARTTAPAPAHPTGSAPAHPLGSAPAHPALSTPVHPVAPPPAGTPRHADTLLSVRQLSVQLPARPGRGARTGTTVVSDVDLDVGPGEIVGLVGESGCGKTVTALSILGLPPGDGRITGSCHFAGVDLVGATDRQWRTVRGRRIGYVAQDPMVSLDPTLRVGVQLAEAVRRHTGLGRRPARARVLALLRDVGLPAPETAARRYPHQLSGGMAQRVAIAFALAGDPDLLIADEPTTALDVTRQAEILALLARTSRDRRMAVLLVTHDLGVVAALCDRAVVMYAGQVVESCPVTDLFARPRHPYTRGLLAADPHRASRSGPLPTISGTVPAPGDWPTGCRFAPRCPLAGEPCRRAPVPLDRLGPGHAVRCVRPDEDRVAA</sequence>
<gene>
    <name evidence="15" type="ORF">GA0070216_10473</name>
</gene>
<evidence type="ECO:0000259" key="13">
    <source>
        <dbReference type="PROSITE" id="PS50893"/>
    </source>
</evidence>
<dbReference type="FunFam" id="3.40.50.300:FF:000016">
    <property type="entry name" value="Oligopeptide ABC transporter ATP-binding component"/>
    <property type="match status" value="1"/>
</dbReference>
<feature type="region of interest" description="Disordered" evidence="12">
    <location>
        <begin position="280"/>
        <end position="340"/>
    </location>
</feature>
<dbReference type="SUPFAM" id="SSF52540">
    <property type="entry name" value="P-loop containing nucleoside triphosphate hydrolases"/>
    <property type="match status" value="1"/>
</dbReference>
<keyword evidence="4 11" id="KW-0813">Transport</keyword>
<name>A0A1C4X1M5_9ACTN</name>
<feature type="compositionally biased region" description="Low complexity" evidence="12">
    <location>
        <begin position="297"/>
        <end position="313"/>
    </location>
</feature>
<evidence type="ECO:0000256" key="8">
    <source>
        <dbReference type="ARBA" id="ARBA00022840"/>
    </source>
</evidence>
<dbReference type="CDD" id="cd03257">
    <property type="entry name" value="ABC_NikE_OppD_transporters"/>
    <property type="match status" value="1"/>
</dbReference>
<evidence type="ECO:0000256" key="1">
    <source>
        <dbReference type="ARBA" id="ARBA00004141"/>
    </source>
</evidence>
<dbReference type="PANTHER" id="PTHR43297">
    <property type="entry name" value="OLIGOPEPTIDE TRANSPORT ATP-BINDING PROTEIN APPD"/>
    <property type="match status" value="1"/>
</dbReference>
<dbReference type="GO" id="GO:0005886">
    <property type="term" value="C:plasma membrane"/>
    <property type="evidence" value="ECO:0007669"/>
    <property type="project" value="UniProtKB-SubCell"/>
</dbReference>
<dbReference type="InterPro" id="IPR035906">
    <property type="entry name" value="MetI-like_sf"/>
</dbReference>
<feature type="domain" description="ABC transporter" evidence="13">
    <location>
        <begin position="347"/>
        <end position="599"/>
    </location>
</feature>
<dbReference type="Gene3D" id="1.10.3720.10">
    <property type="entry name" value="MetI-like"/>
    <property type="match status" value="1"/>
</dbReference>
<evidence type="ECO:0000256" key="12">
    <source>
        <dbReference type="SAM" id="MobiDB-lite"/>
    </source>
</evidence>
<keyword evidence="16" id="KW-1185">Reference proteome</keyword>
<dbReference type="InterPro" id="IPR050388">
    <property type="entry name" value="ABC_Ni/Peptide_Import"/>
</dbReference>
<keyword evidence="5" id="KW-1003">Cell membrane</keyword>
<feature type="transmembrane region" description="Helical" evidence="11">
    <location>
        <begin position="81"/>
        <end position="104"/>
    </location>
</feature>
<dbReference type="PROSITE" id="PS50928">
    <property type="entry name" value="ABC_TM1"/>
    <property type="match status" value="1"/>
</dbReference>
<keyword evidence="10 11" id="KW-0472">Membrane</keyword>
<accession>A0A1C4X1M5</accession>
<dbReference type="Pfam" id="PF00528">
    <property type="entry name" value="BPD_transp_1"/>
    <property type="match status" value="1"/>
</dbReference>